<keyword evidence="7" id="KW-1185">Reference proteome</keyword>
<evidence type="ECO:0000313" key="6">
    <source>
        <dbReference type="EMBL" id="TDL15915.1"/>
    </source>
</evidence>
<evidence type="ECO:0000256" key="4">
    <source>
        <dbReference type="ARBA" id="ARBA00023136"/>
    </source>
</evidence>
<dbReference type="PANTHER" id="PTHR12911:SF8">
    <property type="entry name" value="KLAROID PROTEIN-RELATED"/>
    <property type="match status" value="1"/>
</dbReference>
<dbReference type="AlphaFoldDB" id="A0A4Y7PL08"/>
<evidence type="ECO:0000256" key="2">
    <source>
        <dbReference type="ARBA" id="ARBA00022692"/>
    </source>
</evidence>
<dbReference type="InterPro" id="IPR012919">
    <property type="entry name" value="SUN_dom"/>
</dbReference>
<comment type="subcellular location">
    <subcellularLocation>
        <location evidence="1">Membrane</location>
    </subcellularLocation>
</comment>
<keyword evidence="3" id="KW-1133">Transmembrane helix</keyword>
<dbReference type="PROSITE" id="PS51469">
    <property type="entry name" value="SUN"/>
    <property type="match status" value="1"/>
</dbReference>
<gene>
    <name evidence="6" type="ORF">BD410DRAFT_844810</name>
</gene>
<dbReference type="OrthoDB" id="342281at2759"/>
<dbReference type="STRING" id="50990.A0A4Y7PL08"/>
<organism evidence="6 7">
    <name type="scientific">Rickenella mellea</name>
    <dbReference type="NCBI Taxonomy" id="50990"/>
    <lineage>
        <taxon>Eukaryota</taxon>
        <taxon>Fungi</taxon>
        <taxon>Dikarya</taxon>
        <taxon>Basidiomycota</taxon>
        <taxon>Agaricomycotina</taxon>
        <taxon>Agaricomycetes</taxon>
        <taxon>Hymenochaetales</taxon>
        <taxon>Rickenellaceae</taxon>
        <taxon>Rickenella</taxon>
    </lineage>
</organism>
<dbReference type="GO" id="GO:0043495">
    <property type="term" value="F:protein-membrane adaptor activity"/>
    <property type="evidence" value="ECO:0007669"/>
    <property type="project" value="TreeGrafter"/>
</dbReference>
<dbReference type="GO" id="GO:0034993">
    <property type="term" value="C:meiotic nuclear membrane microtubule tethering complex"/>
    <property type="evidence" value="ECO:0007669"/>
    <property type="project" value="TreeGrafter"/>
</dbReference>
<evidence type="ECO:0000259" key="5">
    <source>
        <dbReference type="PROSITE" id="PS51469"/>
    </source>
</evidence>
<feature type="domain" description="SUN" evidence="5">
    <location>
        <begin position="1"/>
        <end position="117"/>
    </location>
</feature>
<keyword evidence="4" id="KW-0472">Membrane</keyword>
<dbReference type="PANTHER" id="PTHR12911">
    <property type="entry name" value="SAD1/UNC-84-LIKE PROTEIN-RELATED"/>
    <property type="match status" value="1"/>
</dbReference>
<reference evidence="6 7" key="1">
    <citation type="submission" date="2018-06" db="EMBL/GenBank/DDBJ databases">
        <title>A transcriptomic atlas of mushroom development highlights an independent origin of complex multicellularity.</title>
        <authorList>
            <consortium name="DOE Joint Genome Institute"/>
            <person name="Krizsan K."/>
            <person name="Almasi E."/>
            <person name="Merenyi Z."/>
            <person name="Sahu N."/>
            <person name="Viragh M."/>
            <person name="Koszo T."/>
            <person name="Mondo S."/>
            <person name="Kiss B."/>
            <person name="Balint B."/>
            <person name="Kues U."/>
            <person name="Barry K."/>
            <person name="Hegedus J.C."/>
            <person name="Henrissat B."/>
            <person name="Johnson J."/>
            <person name="Lipzen A."/>
            <person name="Ohm R."/>
            <person name="Nagy I."/>
            <person name="Pangilinan J."/>
            <person name="Yan J."/>
            <person name="Xiong Y."/>
            <person name="Grigoriev I.V."/>
            <person name="Hibbett D.S."/>
            <person name="Nagy L.G."/>
        </authorList>
    </citation>
    <scope>NUCLEOTIDE SEQUENCE [LARGE SCALE GENOMIC DNA]</scope>
    <source>
        <strain evidence="6 7">SZMC22713</strain>
    </source>
</reference>
<accession>A0A4Y7PL08</accession>
<evidence type="ECO:0000256" key="1">
    <source>
        <dbReference type="ARBA" id="ARBA00004370"/>
    </source>
</evidence>
<evidence type="ECO:0000313" key="7">
    <source>
        <dbReference type="Proteomes" id="UP000294933"/>
    </source>
</evidence>
<evidence type="ECO:0000256" key="3">
    <source>
        <dbReference type="ARBA" id="ARBA00022989"/>
    </source>
</evidence>
<name>A0A4Y7PL08_9AGAM</name>
<sequence length="117" mass="13237">MAPKDMVLWGLVDNATAIRNFHLRVPSLATINPPAAIQTFADAVVPHDKSSPRPFFAPFASFQYDPRLSNNVQTFSIRREIHELSLPTSVVVLEIKSNWGHEDFTCLCRLRIHGRLL</sequence>
<dbReference type="EMBL" id="ML170257">
    <property type="protein sequence ID" value="TDL15915.1"/>
    <property type="molecule type" value="Genomic_DNA"/>
</dbReference>
<dbReference type="Proteomes" id="UP000294933">
    <property type="component" value="Unassembled WGS sequence"/>
</dbReference>
<protein>
    <recommendedName>
        <fullName evidence="5">SUN domain-containing protein</fullName>
    </recommendedName>
</protein>
<dbReference type="InterPro" id="IPR045119">
    <property type="entry name" value="SUN1-5"/>
</dbReference>
<dbReference type="Pfam" id="PF07738">
    <property type="entry name" value="Sad1_UNC"/>
    <property type="match status" value="1"/>
</dbReference>
<dbReference type="Gene3D" id="2.60.120.260">
    <property type="entry name" value="Galactose-binding domain-like"/>
    <property type="match status" value="1"/>
</dbReference>
<dbReference type="VEuPathDB" id="FungiDB:BD410DRAFT_844810"/>
<proteinExistence type="predicted"/>
<keyword evidence="2" id="KW-0812">Transmembrane</keyword>